<dbReference type="Gene3D" id="3.30.9.10">
    <property type="entry name" value="D-Amino Acid Oxidase, subunit A, domain 2"/>
    <property type="match status" value="1"/>
</dbReference>
<dbReference type="InterPro" id="IPR002937">
    <property type="entry name" value="Amino_oxidase"/>
</dbReference>
<dbReference type="AlphaFoldDB" id="A0A8J3CFU2"/>
<evidence type="ECO:0000313" key="3">
    <source>
        <dbReference type="Proteomes" id="UP000637578"/>
    </source>
</evidence>
<feature type="domain" description="Amine oxidase" evidence="1">
    <location>
        <begin position="47"/>
        <end position="491"/>
    </location>
</feature>
<reference evidence="2" key="1">
    <citation type="journal article" date="2014" name="Int. J. Syst. Evol. Microbiol.">
        <title>Complete genome sequence of Corynebacterium casei LMG S-19264T (=DSM 44701T), isolated from a smear-ripened cheese.</title>
        <authorList>
            <consortium name="US DOE Joint Genome Institute (JGI-PGF)"/>
            <person name="Walter F."/>
            <person name="Albersmeier A."/>
            <person name="Kalinowski J."/>
            <person name="Ruckert C."/>
        </authorList>
    </citation>
    <scope>NUCLEOTIDE SEQUENCE</scope>
    <source>
        <strain evidence="2">CGMCC 4.5737</strain>
    </source>
</reference>
<gene>
    <name evidence="2" type="ORF">GCM10012275_34300</name>
</gene>
<dbReference type="SUPFAM" id="SSF51905">
    <property type="entry name" value="FAD/NAD(P)-binding domain"/>
    <property type="match status" value="1"/>
</dbReference>
<dbReference type="PANTHER" id="PTHR42923">
    <property type="entry name" value="PROTOPORPHYRINOGEN OXIDASE"/>
    <property type="match status" value="1"/>
</dbReference>
<dbReference type="Proteomes" id="UP000637578">
    <property type="component" value="Unassembled WGS sequence"/>
</dbReference>
<name>A0A8J3CFU2_9PSEU</name>
<protein>
    <submittedName>
        <fullName evidence="2">Dehydrogenase</fullName>
    </submittedName>
</protein>
<reference evidence="2" key="2">
    <citation type="submission" date="2020-09" db="EMBL/GenBank/DDBJ databases">
        <authorList>
            <person name="Sun Q."/>
            <person name="Zhou Y."/>
        </authorList>
    </citation>
    <scope>NUCLEOTIDE SEQUENCE</scope>
    <source>
        <strain evidence="2">CGMCC 4.5737</strain>
    </source>
</reference>
<dbReference type="PANTHER" id="PTHR42923:SF43">
    <property type="entry name" value="AMINE OXIDASE"/>
    <property type="match status" value="1"/>
</dbReference>
<dbReference type="Pfam" id="PF01593">
    <property type="entry name" value="Amino_oxidase"/>
    <property type="match status" value="1"/>
</dbReference>
<dbReference type="Gene3D" id="3.40.50.720">
    <property type="entry name" value="NAD(P)-binding Rossmann-like Domain"/>
    <property type="match status" value="1"/>
</dbReference>
<keyword evidence="3" id="KW-1185">Reference proteome</keyword>
<accession>A0A8J3CFU2</accession>
<dbReference type="Gene3D" id="3.50.50.60">
    <property type="entry name" value="FAD/NAD(P)-binding domain"/>
    <property type="match status" value="1"/>
</dbReference>
<comment type="caution">
    <text evidence="2">The sequence shown here is derived from an EMBL/GenBank/DDBJ whole genome shotgun (WGS) entry which is preliminary data.</text>
</comment>
<dbReference type="RefSeq" id="WP_189058836.1">
    <property type="nucleotide sequence ID" value="NZ_BMMK01000015.1"/>
</dbReference>
<organism evidence="2 3">
    <name type="scientific">Longimycelium tulufanense</name>
    <dbReference type="NCBI Taxonomy" id="907463"/>
    <lineage>
        <taxon>Bacteria</taxon>
        <taxon>Bacillati</taxon>
        <taxon>Actinomycetota</taxon>
        <taxon>Actinomycetes</taxon>
        <taxon>Pseudonocardiales</taxon>
        <taxon>Pseudonocardiaceae</taxon>
        <taxon>Longimycelium</taxon>
    </lineage>
</organism>
<dbReference type="GO" id="GO:0016491">
    <property type="term" value="F:oxidoreductase activity"/>
    <property type="evidence" value="ECO:0007669"/>
    <property type="project" value="InterPro"/>
</dbReference>
<evidence type="ECO:0000313" key="2">
    <source>
        <dbReference type="EMBL" id="GGM60300.1"/>
    </source>
</evidence>
<dbReference type="InterPro" id="IPR050464">
    <property type="entry name" value="Zeta_carotene_desat/Oxidored"/>
</dbReference>
<proteinExistence type="predicted"/>
<evidence type="ECO:0000259" key="1">
    <source>
        <dbReference type="Pfam" id="PF01593"/>
    </source>
</evidence>
<dbReference type="EMBL" id="BMMK01000015">
    <property type="protein sequence ID" value="GGM60300.1"/>
    <property type="molecule type" value="Genomic_DNA"/>
</dbReference>
<sequence length="540" mass="59647">MRWCRGRGGTLRPGRDRRAVHLPGPEGRADTEHLDRRPRVVVAGGGIAGLSAATVLAERGVEVVLCERESYLGGRVGSWSTRLASGSTVTMSRGFHAFFRQYYNLRRLLRRADPAAAGLIDLRDYPLLHADGHRDSFSRVPRTPPWNALGFLLRTPTFRWQDLARVDTRAALLLLDVAVPRVYDRLDGLDADSYLRALRFPATARHLALSVFSRSFFVPPEQLSAAELATMFHIYFFGSAEGLVFDTAAGPFGQVLWDPLRRHLENNGAVVRSGTVVSAVTHSGPRRYQARTANGEAIDADAVVLALNVRGLQAVCAASPDLGDPEWRARIAALGSAPPFLVSRLWLDRPIRADRPAFLGTAGFGILDNVSVLDRYEREAREWARQHRGSVVELHAYALPEGTDKAWARRELVRHLHQVYPETAGAHTIDERHEWRTDCPLFPPGSYSRRPDVCTTEDFLVLAGDLVRVDLPVALMERAATSGVLAANALLSRWGVQGESVWSVPTTGRVRLLRTLASRLGRVPRFGAAQPGQRPVVRSS</sequence>
<dbReference type="InterPro" id="IPR036188">
    <property type="entry name" value="FAD/NAD-bd_sf"/>
</dbReference>
<dbReference type="PRINTS" id="PR00420">
    <property type="entry name" value="RNGMNOXGNASE"/>
</dbReference>